<dbReference type="Proteomes" id="UP000231143">
    <property type="component" value="Unassembled WGS sequence"/>
</dbReference>
<organism evidence="2 3">
    <name type="scientific">Candidatus Campbellbacteria bacterium CG22_combo_CG10-13_8_21_14_all_36_13</name>
    <dbReference type="NCBI Taxonomy" id="1974529"/>
    <lineage>
        <taxon>Bacteria</taxon>
        <taxon>Candidatus Campbelliibacteriota</taxon>
    </lineage>
</organism>
<reference evidence="2 3" key="1">
    <citation type="submission" date="2017-09" db="EMBL/GenBank/DDBJ databases">
        <title>Depth-based differentiation of microbial function through sediment-hosted aquifers and enrichment of novel symbionts in the deep terrestrial subsurface.</title>
        <authorList>
            <person name="Probst A.J."/>
            <person name="Ladd B."/>
            <person name="Jarett J.K."/>
            <person name="Geller-Mcgrath D.E."/>
            <person name="Sieber C.M."/>
            <person name="Emerson J.B."/>
            <person name="Anantharaman K."/>
            <person name="Thomas B.C."/>
            <person name="Malmstrom R."/>
            <person name="Stieglmeier M."/>
            <person name="Klingl A."/>
            <person name="Woyke T."/>
            <person name="Ryan C.M."/>
            <person name="Banfield J.F."/>
        </authorList>
    </citation>
    <scope>NUCLEOTIDE SEQUENCE [LARGE SCALE GENOMIC DNA]</scope>
    <source>
        <strain evidence="2">CG22_combo_CG10-13_8_21_14_all_36_13</strain>
    </source>
</reference>
<feature type="domain" description="Peptidase C39-like" evidence="1">
    <location>
        <begin position="11"/>
        <end position="146"/>
    </location>
</feature>
<dbReference type="EMBL" id="PCTT01000022">
    <property type="protein sequence ID" value="PIP87169.1"/>
    <property type="molecule type" value="Genomic_DNA"/>
</dbReference>
<dbReference type="Pfam" id="PF13529">
    <property type="entry name" value="Peptidase_C39_2"/>
    <property type="match status" value="1"/>
</dbReference>
<evidence type="ECO:0000313" key="3">
    <source>
        <dbReference type="Proteomes" id="UP000231143"/>
    </source>
</evidence>
<accession>A0A2H0DZQ2</accession>
<evidence type="ECO:0000313" key="2">
    <source>
        <dbReference type="EMBL" id="PIP87169.1"/>
    </source>
</evidence>
<gene>
    <name evidence="2" type="ORF">COW81_01710</name>
</gene>
<dbReference type="AlphaFoldDB" id="A0A2H0DZQ2"/>
<name>A0A2H0DZQ2_9BACT</name>
<evidence type="ECO:0000259" key="1">
    <source>
        <dbReference type="Pfam" id="PF13529"/>
    </source>
</evidence>
<comment type="caution">
    <text evidence="2">The sequence shown here is derived from an EMBL/GenBank/DDBJ whole genome shotgun (WGS) entry which is preliminary data.</text>
</comment>
<proteinExistence type="predicted"/>
<dbReference type="Gene3D" id="3.90.70.10">
    <property type="entry name" value="Cysteine proteinases"/>
    <property type="match status" value="1"/>
</dbReference>
<sequence length="177" mass="20205">MMDGVLGKKILDVPHYSQFDIDDKFWMLRGCAVASLKMVLDFHGVKTPDLLSLIKEGEEMGGFGPSGWYHDSLVSMVEKYGLRSYREENMDLDSGIQKIVSEIKADNPVIVSTPKFILDMKKFHIVVIIGFEIKDGEVIGFYFHDSESTPGLSGEKRFVRIDTFKNEWRRMAIFVSK</sequence>
<dbReference type="InterPro" id="IPR039564">
    <property type="entry name" value="Peptidase_C39-like"/>
</dbReference>
<protein>
    <recommendedName>
        <fullName evidence="1">Peptidase C39-like domain-containing protein</fullName>
    </recommendedName>
</protein>